<dbReference type="Pfam" id="PF00035">
    <property type="entry name" value="dsrm"/>
    <property type="match status" value="1"/>
</dbReference>
<reference evidence="3 4" key="1">
    <citation type="submission" date="2014-04" db="EMBL/GenBank/DDBJ databases">
        <authorList>
            <consortium name="DOE Joint Genome Institute"/>
            <person name="Kuo A."/>
            <person name="Kohler A."/>
            <person name="Nagy L.G."/>
            <person name="Floudas D."/>
            <person name="Copeland A."/>
            <person name="Barry K.W."/>
            <person name="Cichocki N."/>
            <person name="Veneault-Fourrey C."/>
            <person name="LaButti K."/>
            <person name="Lindquist E.A."/>
            <person name="Lipzen A."/>
            <person name="Lundell T."/>
            <person name="Morin E."/>
            <person name="Murat C."/>
            <person name="Sun H."/>
            <person name="Tunlid A."/>
            <person name="Henrissat B."/>
            <person name="Grigoriev I.V."/>
            <person name="Hibbett D.S."/>
            <person name="Martin F."/>
            <person name="Nordberg H.P."/>
            <person name="Cantor M.N."/>
            <person name="Hua S.X."/>
        </authorList>
    </citation>
    <scope>NUCLEOTIDE SEQUENCE [LARGE SCALE GENOMIC DNA]</scope>
    <source>
        <strain evidence="3 4">LaAM-08-1</strain>
    </source>
</reference>
<dbReference type="InterPro" id="IPR014720">
    <property type="entry name" value="dsRBD_dom"/>
</dbReference>
<sequence>MPEFVNQLNNKCQHYRKETPKYEAERSGLAHAEVWKVRVTIKEVEYGRGEASTRKLAKEAAAEVALTQLMEEVGEV</sequence>
<protein>
    <recommendedName>
        <fullName evidence="2">DRBM domain-containing protein</fullName>
    </recommendedName>
</protein>
<dbReference type="GO" id="GO:0003723">
    <property type="term" value="F:RNA binding"/>
    <property type="evidence" value="ECO:0007669"/>
    <property type="project" value="UniProtKB-UniRule"/>
</dbReference>
<keyword evidence="1" id="KW-0694">RNA-binding</keyword>
<dbReference type="HOGENOM" id="CLU_172700_2_1_1"/>
<proteinExistence type="predicted"/>
<accession>A0A0C9XB55</accession>
<reference evidence="4" key="2">
    <citation type="submission" date="2015-01" db="EMBL/GenBank/DDBJ databases">
        <title>Evolutionary Origins and Diversification of the Mycorrhizal Mutualists.</title>
        <authorList>
            <consortium name="DOE Joint Genome Institute"/>
            <consortium name="Mycorrhizal Genomics Consortium"/>
            <person name="Kohler A."/>
            <person name="Kuo A."/>
            <person name="Nagy L.G."/>
            <person name="Floudas D."/>
            <person name="Copeland A."/>
            <person name="Barry K.W."/>
            <person name="Cichocki N."/>
            <person name="Veneault-Fourrey C."/>
            <person name="LaButti K."/>
            <person name="Lindquist E.A."/>
            <person name="Lipzen A."/>
            <person name="Lundell T."/>
            <person name="Morin E."/>
            <person name="Murat C."/>
            <person name="Riley R."/>
            <person name="Ohm R."/>
            <person name="Sun H."/>
            <person name="Tunlid A."/>
            <person name="Henrissat B."/>
            <person name="Grigoriev I.V."/>
            <person name="Hibbett D.S."/>
            <person name="Martin F."/>
        </authorList>
    </citation>
    <scope>NUCLEOTIDE SEQUENCE [LARGE SCALE GENOMIC DNA]</scope>
    <source>
        <strain evidence="4">LaAM-08-1</strain>
    </source>
</reference>
<name>A0A0C9XB55_9AGAR</name>
<gene>
    <name evidence="3" type="ORF">K443DRAFT_6323</name>
</gene>
<dbReference type="OrthoDB" id="10362752at2759"/>
<dbReference type="CDD" id="cd10845">
    <property type="entry name" value="DSRM_RNAse_III_family"/>
    <property type="match status" value="1"/>
</dbReference>
<dbReference type="Gene3D" id="3.30.160.20">
    <property type="match status" value="1"/>
</dbReference>
<organism evidence="3 4">
    <name type="scientific">Laccaria amethystina LaAM-08-1</name>
    <dbReference type="NCBI Taxonomy" id="1095629"/>
    <lineage>
        <taxon>Eukaryota</taxon>
        <taxon>Fungi</taxon>
        <taxon>Dikarya</taxon>
        <taxon>Basidiomycota</taxon>
        <taxon>Agaricomycotina</taxon>
        <taxon>Agaricomycetes</taxon>
        <taxon>Agaricomycetidae</taxon>
        <taxon>Agaricales</taxon>
        <taxon>Agaricineae</taxon>
        <taxon>Hydnangiaceae</taxon>
        <taxon>Laccaria</taxon>
    </lineage>
</organism>
<dbReference type="PROSITE" id="PS50137">
    <property type="entry name" value="DS_RBD"/>
    <property type="match status" value="1"/>
</dbReference>
<evidence type="ECO:0000313" key="4">
    <source>
        <dbReference type="Proteomes" id="UP000054477"/>
    </source>
</evidence>
<dbReference type="SUPFAM" id="SSF54768">
    <property type="entry name" value="dsRNA-binding domain-like"/>
    <property type="match status" value="1"/>
</dbReference>
<evidence type="ECO:0000259" key="2">
    <source>
        <dbReference type="PROSITE" id="PS50137"/>
    </source>
</evidence>
<keyword evidence="4" id="KW-1185">Reference proteome</keyword>
<evidence type="ECO:0000256" key="1">
    <source>
        <dbReference type="PROSITE-ProRule" id="PRU00266"/>
    </source>
</evidence>
<dbReference type="AlphaFoldDB" id="A0A0C9XB55"/>
<dbReference type="SMART" id="SM00358">
    <property type="entry name" value="DSRM"/>
    <property type="match status" value="1"/>
</dbReference>
<feature type="domain" description="DRBM" evidence="2">
    <location>
        <begin position="3"/>
        <end position="71"/>
    </location>
</feature>
<dbReference type="Proteomes" id="UP000054477">
    <property type="component" value="Unassembled WGS sequence"/>
</dbReference>
<evidence type="ECO:0000313" key="3">
    <source>
        <dbReference type="EMBL" id="KIK02146.1"/>
    </source>
</evidence>
<dbReference type="EMBL" id="KN838596">
    <property type="protein sequence ID" value="KIK02146.1"/>
    <property type="molecule type" value="Genomic_DNA"/>
</dbReference>